<accession>A0A1T4UJ66</accession>
<proteinExistence type="predicted"/>
<dbReference type="RefSeq" id="WP_080176048.1">
    <property type="nucleotide sequence ID" value="NZ_AP024857.1"/>
</dbReference>
<dbReference type="OrthoDB" id="8851633at2"/>
<sequence>MSMGCLYAIIRFAPYAETGEFANVGIVLCVPKTKFFDFKLAPVKFKRISQFFDDIDNKLFAATISNIEQELGRIRNFAGSSGEDKIADIFKELTRDRESIIRFGEIRSTLLKTHPNDLIETLYERFIGRDFVTKQYREAAMVRAIRQELRVKGMPAYTEGKVSNDLIEATFPFVNNDNGPKIIKPLTFQQPTTTKIIEHGEFWHWKVKRLIKAGSLESDNILLPFESPVTTNIQLHKAYQEVVNEFNAINVNVTNFSDTTALLEFATRDLGPEKFQLR</sequence>
<dbReference type="Proteomes" id="UP000191116">
    <property type="component" value="Unassembled WGS sequence"/>
</dbReference>
<gene>
    <name evidence="1" type="ORF">CZ814_03333</name>
</gene>
<dbReference type="InterPro" id="IPR021398">
    <property type="entry name" value="DUF3037"/>
</dbReference>
<name>A0A1T4UJ66_9GAMM</name>
<evidence type="ECO:0008006" key="3">
    <source>
        <dbReference type="Google" id="ProtNLM"/>
    </source>
</evidence>
<evidence type="ECO:0000313" key="2">
    <source>
        <dbReference type="Proteomes" id="UP000191116"/>
    </source>
</evidence>
<dbReference type="EMBL" id="FUWP01000025">
    <property type="protein sequence ID" value="SKA52714.1"/>
    <property type="molecule type" value="Genomic_DNA"/>
</dbReference>
<organism evidence="1 2">
    <name type="scientific">Photobacterium toruni</name>
    <dbReference type="NCBI Taxonomy" id="1935446"/>
    <lineage>
        <taxon>Bacteria</taxon>
        <taxon>Pseudomonadati</taxon>
        <taxon>Pseudomonadota</taxon>
        <taxon>Gammaproteobacteria</taxon>
        <taxon>Vibrionales</taxon>
        <taxon>Vibrionaceae</taxon>
        <taxon>Photobacterium</taxon>
    </lineage>
</organism>
<evidence type="ECO:0000313" key="1">
    <source>
        <dbReference type="EMBL" id="SKA52714.1"/>
    </source>
</evidence>
<reference evidence="1 2" key="1">
    <citation type="submission" date="2017-02" db="EMBL/GenBank/DDBJ databases">
        <authorList>
            <person name="Peterson S.W."/>
        </authorList>
    </citation>
    <scope>NUCLEOTIDE SEQUENCE [LARGE SCALE GENOMIC DNA]</scope>
    <source>
        <strain evidence="1 2">CECT 9189</strain>
    </source>
</reference>
<protein>
    <recommendedName>
        <fullName evidence="3">DUF3037 domain-containing protein</fullName>
    </recommendedName>
</protein>
<dbReference type="AlphaFoldDB" id="A0A1T4UJ66"/>
<dbReference type="Pfam" id="PF11236">
    <property type="entry name" value="DUF3037"/>
    <property type="match status" value="1"/>
</dbReference>